<proteinExistence type="predicted"/>
<protein>
    <submittedName>
        <fullName evidence="1">Uncharacterized protein</fullName>
    </submittedName>
</protein>
<organism evidence="1 2">
    <name type="scientific">Thalassotalea piscium</name>
    <dbReference type="NCBI Taxonomy" id="1230533"/>
    <lineage>
        <taxon>Bacteria</taxon>
        <taxon>Pseudomonadati</taxon>
        <taxon>Pseudomonadota</taxon>
        <taxon>Gammaproteobacteria</taxon>
        <taxon>Alteromonadales</taxon>
        <taxon>Colwelliaceae</taxon>
        <taxon>Thalassotalea</taxon>
    </lineage>
</organism>
<dbReference type="Proteomes" id="UP000537141">
    <property type="component" value="Unassembled WGS sequence"/>
</dbReference>
<accession>A0A7X0NJY3</accession>
<comment type="caution">
    <text evidence="1">The sequence shown here is derived from an EMBL/GenBank/DDBJ whole genome shotgun (WGS) entry which is preliminary data.</text>
</comment>
<dbReference type="EMBL" id="JACHHU010000036">
    <property type="protein sequence ID" value="MBB6544763.1"/>
    <property type="molecule type" value="Genomic_DNA"/>
</dbReference>
<gene>
    <name evidence="1" type="ORF">HNQ55_003296</name>
</gene>
<evidence type="ECO:0000313" key="2">
    <source>
        <dbReference type="Proteomes" id="UP000537141"/>
    </source>
</evidence>
<evidence type="ECO:0000313" key="1">
    <source>
        <dbReference type="EMBL" id="MBB6544763.1"/>
    </source>
</evidence>
<name>A0A7X0NJY3_9GAMM</name>
<sequence>MLSEQIAESIKNIGATETASIMSRALCYMAQSANNDFQFDCDLGKVVIERKTIQTND</sequence>
<dbReference type="RefSeq" id="WP_184426187.1">
    <property type="nucleotide sequence ID" value="NZ_BAABLB010000034.1"/>
</dbReference>
<keyword evidence="2" id="KW-1185">Reference proteome</keyword>
<reference evidence="1 2" key="1">
    <citation type="submission" date="2020-08" db="EMBL/GenBank/DDBJ databases">
        <title>Genomic Encyclopedia of Type Strains, Phase IV (KMG-IV): sequencing the most valuable type-strain genomes for metagenomic binning, comparative biology and taxonomic classification.</title>
        <authorList>
            <person name="Goeker M."/>
        </authorList>
    </citation>
    <scope>NUCLEOTIDE SEQUENCE [LARGE SCALE GENOMIC DNA]</scope>
    <source>
        <strain evidence="1 2">DSM 26287</strain>
    </source>
</reference>
<dbReference type="AlphaFoldDB" id="A0A7X0NJY3"/>